<comment type="PTM">
    <text evidence="10">Is synthesized initially as an inactive proenzyme. Formation of the active enzyme involves a self-maturation process in which the active site pyruvoyl group is generated from an internal serine residue via an autocatalytic post-translational modification. Two non-identical subunits are generated from the proenzyme in this reaction, and the pyruvate is formed at the N-terminus of the alpha chain, which is derived from the carboxyl end of the proenzyme. The post-translation cleavage follows an unusual pathway, termed non-hydrolytic serinolysis, in which the side chain hydroxyl group of the serine supplies its oxygen atom to form the C-terminus of the beta chain, while the remainder of the serine residue undergoes an oxidative deamination to produce ammonia and the pyruvoyl group blocking the N-terminus of the alpha chain.</text>
</comment>
<gene>
    <name evidence="10" type="primary">speH</name>
    <name evidence="11" type="ordered locus">Reut_A3300</name>
</gene>
<dbReference type="UniPathway" id="UPA00331">
    <property type="reaction ID" value="UER00451"/>
</dbReference>
<dbReference type="Gene3D" id="3.30.360.110">
    <property type="entry name" value="S-adenosylmethionine decarboxylase domain"/>
    <property type="match status" value="1"/>
</dbReference>
<evidence type="ECO:0000256" key="7">
    <source>
        <dbReference type="ARBA" id="ARBA00023239"/>
    </source>
</evidence>
<dbReference type="KEGG" id="reu:Reut_A3300"/>
<keyword evidence="5 10" id="KW-0620">Polyamine biosynthesis</keyword>
<evidence type="ECO:0000313" key="11">
    <source>
        <dbReference type="EMBL" id="AAZ62659.1"/>
    </source>
</evidence>
<feature type="chain" id="PRO_5023226365" description="S-adenosylmethionine decarboxylase beta chain" evidence="10">
    <location>
        <begin position="1"/>
        <end position="86"/>
    </location>
</feature>
<keyword evidence="6 10" id="KW-0865">Zymogen</keyword>
<feature type="active site" description="Proton donor; for catalytic activity" evidence="10">
    <location>
        <position position="107"/>
    </location>
</feature>
<feature type="chain" id="PRO_5023226366" description="S-adenosylmethionine decarboxylase alpha chain" evidence="10">
    <location>
        <begin position="87"/>
        <end position="141"/>
    </location>
</feature>
<feature type="site" description="Cleavage (non-hydrolytic); by autolysis" evidence="10">
    <location>
        <begin position="86"/>
        <end position="87"/>
    </location>
</feature>
<evidence type="ECO:0000256" key="6">
    <source>
        <dbReference type="ARBA" id="ARBA00023145"/>
    </source>
</evidence>
<feature type="active site" description="Schiff-base intermediate with substrate; via pyruvic acid" evidence="10">
    <location>
        <position position="87"/>
    </location>
</feature>
<dbReference type="EMBL" id="CP000090">
    <property type="protein sequence ID" value="AAZ62659.1"/>
    <property type="molecule type" value="Genomic_DNA"/>
</dbReference>
<dbReference type="GO" id="GO:0004014">
    <property type="term" value="F:adenosylmethionine decarboxylase activity"/>
    <property type="evidence" value="ECO:0007669"/>
    <property type="project" value="UniProtKB-UniRule"/>
</dbReference>
<keyword evidence="4 10" id="KW-0745">Spermidine biosynthesis</keyword>
<comment type="similarity">
    <text evidence="10">Belongs to the prokaryotic AdoMetDC family. Type 1 subfamily.</text>
</comment>
<dbReference type="HAMAP" id="MF_00464">
    <property type="entry name" value="AdoMetDC_1"/>
    <property type="match status" value="1"/>
</dbReference>
<dbReference type="Pfam" id="PF02675">
    <property type="entry name" value="AdoMet_dc"/>
    <property type="match status" value="1"/>
</dbReference>
<reference evidence="11" key="1">
    <citation type="submission" date="2005-08" db="EMBL/GenBank/DDBJ databases">
        <title>Complete sequence of Chromosome1 of Ralstonia eutropha JMP134.</title>
        <authorList>
            <person name="Copeland A."/>
            <person name="Lucas S."/>
            <person name="Lapidus A."/>
            <person name="Barry K."/>
            <person name="Detter J.C."/>
            <person name="Glavina T."/>
            <person name="Hammon N."/>
            <person name="Israni S."/>
            <person name="Pitluck S."/>
            <person name="Goltsman E."/>
            <person name="Martinez M."/>
            <person name="Schmutz J."/>
            <person name="Larimer F."/>
            <person name="Land M."/>
            <person name="Lykidis A."/>
            <person name="Richardson P."/>
        </authorList>
    </citation>
    <scope>NUCLEOTIDE SEQUENCE</scope>
    <source>
        <strain evidence="11">JMP134</strain>
    </source>
</reference>
<dbReference type="InterPro" id="IPR003826">
    <property type="entry name" value="AdoMetDC_fam_prok"/>
</dbReference>
<evidence type="ECO:0000256" key="3">
    <source>
        <dbReference type="ARBA" id="ARBA00022813"/>
    </source>
</evidence>
<dbReference type="NCBIfam" id="TIGR03330">
    <property type="entry name" value="SAM_DCase_Bsu"/>
    <property type="match status" value="1"/>
</dbReference>
<accession>Q46W25</accession>
<dbReference type="EC" id="4.1.1.50" evidence="10"/>
<evidence type="ECO:0000256" key="10">
    <source>
        <dbReference type="HAMAP-Rule" id="MF_00464"/>
    </source>
</evidence>
<proteinExistence type="inferred from homology"/>
<dbReference type="GO" id="GO:0005829">
    <property type="term" value="C:cytosol"/>
    <property type="evidence" value="ECO:0007669"/>
    <property type="project" value="TreeGrafter"/>
</dbReference>
<keyword evidence="3 10" id="KW-0068">Autocatalytic cleavage</keyword>
<name>Q46W25_CUPPJ</name>
<evidence type="ECO:0000256" key="2">
    <source>
        <dbReference type="ARBA" id="ARBA00022793"/>
    </source>
</evidence>
<comment type="cofactor">
    <cofactor evidence="10">
        <name>pyruvate</name>
        <dbReference type="ChEBI" id="CHEBI:15361"/>
    </cofactor>
    <text evidence="10">Binds 1 pyruvoyl group covalently per subunit.</text>
</comment>
<keyword evidence="1 10" id="KW-0949">S-adenosyl-L-methionine</keyword>
<dbReference type="InterPro" id="IPR017716">
    <property type="entry name" value="S-AdoMet_deCOase_pro-enz"/>
</dbReference>
<dbReference type="InterPro" id="IPR042286">
    <property type="entry name" value="AdoMetDC_C"/>
</dbReference>
<comment type="subunit">
    <text evidence="10">Heterotetramer of two alpha and two beta chains arranged as a dimer of alpha/beta heterodimers.</text>
</comment>
<dbReference type="PANTHER" id="PTHR33866">
    <property type="entry name" value="S-ADENOSYLMETHIONINE DECARBOXYLASE PROENZYME"/>
    <property type="match status" value="1"/>
</dbReference>
<feature type="modified residue" description="Pyruvic acid (Ser); by autocatalysis" evidence="10">
    <location>
        <position position="87"/>
    </location>
</feature>
<evidence type="ECO:0000256" key="5">
    <source>
        <dbReference type="ARBA" id="ARBA00023115"/>
    </source>
</evidence>
<dbReference type="eggNOG" id="COG1586">
    <property type="taxonomic scope" value="Bacteria"/>
</dbReference>
<keyword evidence="2 10" id="KW-0210">Decarboxylase</keyword>
<organism evidence="11">
    <name type="scientific">Cupriavidus pinatubonensis (strain JMP 134 / LMG 1197)</name>
    <name type="common">Cupriavidus necator (strain JMP 134)</name>
    <dbReference type="NCBI Taxonomy" id="264198"/>
    <lineage>
        <taxon>Bacteria</taxon>
        <taxon>Pseudomonadati</taxon>
        <taxon>Pseudomonadota</taxon>
        <taxon>Betaproteobacteria</taxon>
        <taxon>Burkholderiales</taxon>
        <taxon>Burkholderiaceae</taxon>
        <taxon>Cupriavidus</taxon>
    </lineage>
</organism>
<comment type="function">
    <text evidence="10">Catalyzes the decarboxylation of S-adenosylmethionine to S-adenosylmethioninamine (dcAdoMet), the propylamine donor required for the synthesis of the polyamines spermine and spermidine from the diamine putrescine.</text>
</comment>
<dbReference type="AlphaFoldDB" id="Q46W25"/>
<evidence type="ECO:0000256" key="9">
    <source>
        <dbReference type="ARBA" id="ARBA00023317"/>
    </source>
</evidence>
<dbReference type="InterPro" id="IPR016067">
    <property type="entry name" value="S-AdoMet_deCO2ase_core"/>
</dbReference>
<keyword evidence="8 10" id="KW-0704">Schiff base</keyword>
<sequence>MAAGRRAVGTSEAGIVNAPPLPCPAVLGRHLLLDLQGVAPDLLTDAALVERVLYGAAHVAGATPVDARFQHFGPGLGVTGVLLLKESHISIHTWPEYGFAAVDIFMCGTARPEMAAQHIRAALAPRTMTLRDEARGIAGCR</sequence>
<evidence type="ECO:0000256" key="8">
    <source>
        <dbReference type="ARBA" id="ARBA00023270"/>
    </source>
</evidence>
<keyword evidence="7 10" id="KW-0456">Lyase</keyword>
<comment type="pathway">
    <text evidence="10">Amine and polyamine biosynthesis; S-adenosylmethioninamine biosynthesis; S-adenosylmethioninamine from S-adenosyl-L-methionine: step 1/1.</text>
</comment>
<dbReference type="GO" id="GO:0008295">
    <property type="term" value="P:spermidine biosynthetic process"/>
    <property type="evidence" value="ECO:0007669"/>
    <property type="project" value="UniProtKB-UniRule"/>
</dbReference>
<keyword evidence="9 10" id="KW-0670">Pyruvate</keyword>
<feature type="active site" description="Proton acceptor; for processing activity" evidence="10">
    <location>
        <position position="92"/>
    </location>
</feature>
<protein>
    <recommendedName>
        <fullName evidence="10">S-adenosylmethionine decarboxylase proenzyme</fullName>
        <shortName evidence="10">AdoMetDC</shortName>
        <shortName evidence="10">SAMDC</shortName>
        <ecNumber evidence="10">4.1.1.50</ecNumber>
    </recommendedName>
    <component>
        <recommendedName>
            <fullName evidence="10">S-adenosylmethionine decarboxylase beta chain</fullName>
        </recommendedName>
    </component>
    <component>
        <recommendedName>
            <fullName evidence="10">S-adenosylmethionine decarboxylase alpha chain</fullName>
        </recommendedName>
    </component>
</protein>
<dbReference type="PANTHER" id="PTHR33866:SF2">
    <property type="entry name" value="S-ADENOSYLMETHIONINE DECARBOXYLASE PROENZYME"/>
    <property type="match status" value="1"/>
</dbReference>
<dbReference type="Gene3D" id="3.30.160.750">
    <property type="match status" value="1"/>
</dbReference>
<dbReference type="InterPro" id="IPR042284">
    <property type="entry name" value="AdoMetDC_N"/>
</dbReference>
<evidence type="ECO:0000256" key="4">
    <source>
        <dbReference type="ARBA" id="ARBA00023066"/>
    </source>
</evidence>
<comment type="catalytic activity">
    <reaction evidence="10">
        <text>S-adenosyl-L-methionine + H(+) = S-adenosyl 3-(methylsulfanyl)propylamine + CO2</text>
        <dbReference type="Rhea" id="RHEA:15981"/>
        <dbReference type="ChEBI" id="CHEBI:15378"/>
        <dbReference type="ChEBI" id="CHEBI:16526"/>
        <dbReference type="ChEBI" id="CHEBI:57443"/>
        <dbReference type="ChEBI" id="CHEBI:59789"/>
        <dbReference type="EC" id="4.1.1.50"/>
    </reaction>
</comment>
<dbReference type="HOGENOM" id="CLU_125470_2_3_4"/>
<dbReference type="STRING" id="264198.Reut_A3300"/>
<evidence type="ECO:0000256" key="1">
    <source>
        <dbReference type="ARBA" id="ARBA00022691"/>
    </source>
</evidence>
<dbReference type="SUPFAM" id="SSF56276">
    <property type="entry name" value="S-adenosylmethionine decarboxylase"/>
    <property type="match status" value="1"/>
</dbReference>